<protein>
    <submittedName>
        <fullName evidence="9">N-acetylglucosamine-6-phosphate deacetylase</fullName>
        <ecNumber evidence="9">3.5.1.25</ecNumber>
    </submittedName>
</protein>
<dbReference type="NCBIfam" id="TIGR00221">
    <property type="entry name" value="nagA"/>
    <property type="match status" value="1"/>
</dbReference>
<dbReference type="CDD" id="cd00854">
    <property type="entry name" value="NagA"/>
    <property type="match status" value="1"/>
</dbReference>
<dbReference type="eggNOG" id="COG1820">
    <property type="taxonomic scope" value="Bacteria"/>
</dbReference>
<dbReference type="HOGENOM" id="CLU_032482_2_1_0"/>
<evidence type="ECO:0000313" key="9">
    <source>
        <dbReference type="EMBL" id="ACZ10535.1"/>
    </source>
</evidence>
<dbReference type="Gene3D" id="3.20.20.140">
    <property type="entry name" value="Metal-dependent hydrolases"/>
    <property type="match status" value="1"/>
</dbReference>
<feature type="active site" description="Proton donor/acceptor" evidence="6">
    <location>
        <position position="269"/>
    </location>
</feature>
<dbReference type="PANTHER" id="PTHR11113:SF14">
    <property type="entry name" value="N-ACETYLGLUCOSAMINE-6-PHOSPHATE DEACETYLASE"/>
    <property type="match status" value="1"/>
</dbReference>
<dbReference type="EC" id="3.5.1.25" evidence="9"/>
<dbReference type="KEGG" id="str:Sterm_3701"/>
<evidence type="ECO:0000259" key="8">
    <source>
        <dbReference type="Pfam" id="PF01979"/>
    </source>
</evidence>
<dbReference type="InterPro" id="IPR032466">
    <property type="entry name" value="Metal_Hydrolase"/>
</dbReference>
<evidence type="ECO:0000256" key="7">
    <source>
        <dbReference type="PIRSR" id="PIRSR038994-3"/>
    </source>
</evidence>
<dbReference type="Proteomes" id="UP000000845">
    <property type="component" value="Chromosome"/>
</dbReference>
<dbReference type="InterPro" id="IPR003764">
    <property type="entry name" value="GlcNAc_6-P_deAcase"/>
</dbReference>
<keyword evidence="4 5" id="KW-0119">Carbohydrate metabolism</keyword>
<dbReference type="InterPro" id="IPR006680">
    <property type="entry name" value="Amidohydro-rel"/>
</dbReference>
<feature type="binding site" evidence="7">
    <location>
        <position position="211"/>
    </location>
    <ligand>
        <name>Zn(2+)</name>
        <dbReference type="ChEBI" id="CHEBI:29105"/>
    </ligand>
</feature>
<organism evidence="9 10">
    <name type="scientific">Sebaldella termitidis (strain ATCC 33386 / NCTC 11300)</name>
    <dbReference type="NCBI Taxonomy" id="526218"/>
    <lineage>
        <taxon>Bacteria</taxon>
        <taxon>Fusobacteriati</taxon>
        <taxon>Fusobacteriota</taxon>
        <taxon>Fusobacteriia</taxon>
        <taxon>Fusobacteriales</taxon>
        <taxon>Leptotrichiaceae</taxon>
        <taxon>Sebaldella</taxon>
    </lineage>
</organism>
<sequence length="382" mass="41760">MILKNADVFQENGNFLQHDIFINGEYITDHKPEQTAEDSTVIDADGLYAIPGLIDIHFHGCMNRDFCDADHESIRIISEYQLNNGITSILPATMTLGEEDLCNICRTAYTYKGNTGSEILGINLEGPFISESKRGAQDSSFILKPDTAVFKKFQEAAGGMIKIACIAPEEENGMEFIEELKDEVILSIAHTAADYETAVKAFEKGAVHVTHLYNAMPAFHHRFPGVVGAARQNESCFVELICDGVLLHPSTINSTFKMFGDNRVIMISDSVMAAGMPEGSYTLGGQKITVTGKTATVDATGALAGSVSNLMECMCLCVREMGIPLGSAVKAASSNPAKALRIYDKYGSISHGKYADIVLLDRDLNIRKIIFRGKLLDRRRNL</sequence>
<comment type="cofactor">
    <cofactor evidence="7">
        <name>a divalent metal cation</name>
        <dbReference type="ChEBI" id="CHEBI:60240"/>
    </cofactor>
    <text evidence="7">Binds 1 divalent metal cation per subunit.</text>
</comment>
<proteinExistence type="inferred from homology"/>
<feature type="binding site" evidence="7">
    <location>
        <position position="190"/>
    </location>
    <ligand>
        <name>Zn(2+)</name>
        <dbReference type="ChEBI" id="CHEBI:29105"/>
    </ligand>
</feature>
<evidence type="ECO:0000256" key="3">
    <source>
        <dbReference type="ARBA" id="ARBA00022801"/>
    </source>
</evidence>
<keyword evidence="10" id="KW-1185">Reference proteome</keyword>
<dbReference type="GO" id="GO:0008448">
    <property type="term" value="F:N-acetylglucosamine-6-phosphate deacetylase activity"/>
    <property type="evidence" value="ECO:0007669"/>
    <property type="project" value="UniProtKB-EC"/>
</dbReference>
<dbReference type="GO" id="GO:0046872">
    <property type="term" value="F:metal ion binding"/>
    <property type="evidence" value="ECO:0007669"/>
    <property type="project" value="UniProtKB-KW"/>
</dbReference>
<dbReference type="RefSeq" id="WP_012863117.1">
    <property type="nucleotide sequence ID" value="NC_013517.1"/>
</dbReference>
<dbReference type="PIRSF" id="PIRSF038994">
    <property type="entry name" value="NagA"/>
    <property type="match status" value="1"/>
</dbReference>
<dbReference type="STRING" id="526218.Sterm_3701"/>
<feature type="binding site" evidence="7">
    <location>
        <position position="125"/>
    </location>
    <ligand>
        <name>Zn(2+)</name>
        <dbReference type="ChEBI" id="CHEBI:29105"/>
    </ligand>
</feature>
<dbReference type="GO" id="GO:0006046">
    <property type="term" value="P:N-acetylglucosamine catabolic process"/>
    <property type="evidence" value="ECO:0007669"/>
    <property type="project" value="TreeGrafter"/>
</dbReference>
<name>D1ARP9_SEBTE</name>
<dbReference type="Pfam" id="PF01979">
    <property type="entry name" value="Amidohydro_1"/>
    <property type="match status" value="1"/>
</dbReference>
<dbReference type="AlphaFoldDB" id="D1ARP9"/>
<gene>
    <name evidence="9" type="ordered locus">Sterm_3701</name>
</gene>
<keyword evidence="3 5" id="KW-0378">Hydrolase</keyword>
<dbReference type="InterPro" id="IPR011059">
    <property type="entry name" value="Metal-dep_hydrolase_composite"/>
</dbReference>
<evidence type="ECO:0000256" key="1">
    <source>
        <dbReference type="ARBA" id="ARBA00010716"/>
    </source>
</evidence>
<evidence type="ECO:0000256" key="4">
    <source>
        <dbReference type="ARBA" id="ARBA00023277"/>
    </source>
</evidence>
<evidence type="ECO:0000256" key="2">
    <source>
        <dbReference type="ARBA" id="ARBA00022723"/>
    </source>
</evidence>
<dbReference type="SUPFAM" id="SSF51338">
    <property type="entry name" value="Composite domain of metallo-dependent hydrolases"/>
    <property type="match status" value="1"/>
</dbReference>
<dbReference type="EMBL" id="CP001739">
    <property type="protein sequence ID" value="ACZ10535.1"/>
    <property type="molecule type" value="Genomic_DNA"/>
</dbReference>
<reference evidence="9 10" key="2">
    <citation type="journal article" date="2010" name="Stand. Genomic Sci.">
        <title>Complete genome sequence of Sebaldella termitidis type strain (NCTC 11300).</title>
        <authorList>
            <person name="Harmon-Smith M."/>
            <person name="Celia L."/>
            <person name="Chertkov O."/>
            <person name="Lapidus A."/>
            <person name="Copeland A."/>
            <person name="Glavina Del Rio T."/>
            <person name="Nolan M."/>
            <person name="Lucas S."/>
            <person name="Tice H."/>
            <person name="Cheng J.F."/>
            <person name="Han C."/>
            <person name="Detter J.C."/>
            <person name="Bruce D."/>
            <person name="Goodwin L."/>
            <person name="Pitluck S."/>
            <person name="Pati A."/>
            <person name="Liolios K."/>
            <person name="Ivanova N."/>
            <person name="Mavromatis K."/>
            <person name="Mikhailova N."/>
            <person name="Chen A."/>
            <person name="Palaniappan K."/>
            <person name="Land M."/>
            <person name="Hauser L."/>
            <person name="Chang Y.J."/>
            <person name="Jeffries C.D."/>
            <person name="Brettin T."/>
            <person name="Goker M."/>
            <person name="Beck B."/>
            <person name="Bristow J."/>
            <person name="Eisen J.A."/>
            <person name="Markowitz V."/>
            <person name="Hugenholtz P."/>
            <person name="Kyrpides N.C."/>
            <person name="Klenk H.P."/>
            <person name="Chen F."/>
        </authorList>
    </citation>
    <scope>NUCLEOTIDE SEQUENCE [LARGE SCALE GENOMIC DNA]</scope>
    <source>
        <strain evidence="10">ATCC 33386 / NCTC 11300</strain>
    </source>
</reference>
<evidence type="ECO:0000313" key="10">
    <source>
        <dbReference type="Proteomes" id="UP000000845"/>
    </source>
</evidence>
<dbReference type="PANTHER" id="PTHR11113">
    <property type="entry name" value="N-ACETYLGLUCOSAMINE-6-PHOSPHATE DEACETYLASE"/>
    <property type="match status" value="1"/>
</dbReference>
<reference evidence="10" key="1">
    <citation type="submission" date="2009-09" db="EMBL/GenBank/DDBJ databases">
        <title>The complete chromosome of Sebaldella termitidis ATCC 33386.</title>
        <authorList>
            <consortium name="US DOE Joint Genome Institute (JGI-PGF)"/>
            <person name="Lucas S."/>
            <person name="Copeland A."/>
            <person name="Lapidus A."/>
            <person name="Glavina del Rio T."/>
            <person name="Dalin E."/>
            <person name="Tice H."/>
            <person name="Bruce D."/>
            <person name="Goodwin L."/>
            <person name="Pitluck S."/>
            <person name="Kyrpides N."/>
            <person name="Mavromatis K."/>
            <person name="Ivanova N."/>
            <person name="Mikhailova N."/>
            <person name="Sims D."/>
            <person name="Meincke L."/>
            <person name="Brettin T."/>
            <person name="Detter J.C."/>
            <person name="Han C."/>
            <person name="Larimer F."/>
            <person name="Land M."/>
            <person name="Hauser L."/>
            <person name="Markowitz V."/>
            <person name="Cheng J.F."/>
            <person name="Hugenholtz P."/>
            <person name="Woyke T."/>
            <person name="Wu D."/>
            <person name="Eisen J.A."/>
        </authorList>
    </citation>
    <scope>NUCLEOTIDE SEQUENCE [LARGE SCALE GENOMIC DNA]</scope>
    <source>
        <strain evidence="10">ATCC 33386 / NCTC 11300</strain>
    </source>
</reference>
<comment type="similarity">
    <text evidence="1 5">Belongs to the metallo-dependent hydrolases superfamily. NagA family.</text>
</comment>
<accession>D1ARP9</accession>
<feature type="domain" description="Amidohydrolase-related" evidence="8">
    <location>
        <begin position="49"/>
        <end position="375"/>
    </location>
</feature>
<dbReference type="Gene3D" id="2.30.40.10">
    <property type="entry name" value="Urease, subunit C, domain 1"/>
    <property type="match status" value="1"/>
</dbReference>
<dbReference type="SUPFAM" id="SSF51556">
    <property type="entry name" value="Metallo-dependent hydrolases"/>
    <property type="match status" value="1"/>
</dbReference>
<keyword evidence="2 7" id="KW-0479">Metal-binding</keyword>
<evidence type="ECO:0000256" key="6">
    <source>
        <dbReference type="PIRSR" id="PIRSR038994-1"/>
    </source>
</evidence>
<evidence type="ECO:0000256" key="5">
    <source>
        <dbReference type="PIRNR" id="PIRNR038994"/>
    </source>
</evidence>